<organism evidence="2 3">
    <name type="scientific">Flavimobilis soli</name>
    <dbReference type="NCBI Taxonomy" id="442709"/>
    <lineage>
        <taxon>Bacteria</taxon>
        <taxon>Bacillati</taxon>
        <taxon>Actinomycetota</taxon>
        <taxon>Actinomycetes</taxon>
        <taxon>Micrococcales</taxon>
        <taxon>Jonesiaceae</taxon>
        <taxon>Flavimobilis</taxon>
    </lineage>
</organism>
<dbReference type="PROSITE" id="PS50943">
    <property type="entry name" value="HTH_CROC1"/>
    <property type="match status" value="1"/>
</dbReference>
<gene>
    <name evidence="2" type="ORF">ATL41_2352</name>
</gene>
<proteinExistence type="predicted"/>
<protein>
    <submittedName>
        <fullName evidence="2">Helix-turn-helix protein</fullName>
    </submittedName>
</protein>
<sequence length="104" mass="11561">MPVYGDIGPMSPYVDTGLMSPYDDIMSDPTYLNARSVTRLGTAVTGLRKRRGYTQAELARRADVSRQWLVALENGRTEGLEVGRLMRLLETLDASLVIRDEGTL</sequence>
<evidence type="ECO:0000259" key="1">
    <source>
        <dbReference type="PROSITE" id="PS50943"/>
    </source>
</evidence>
<reference evidence="2 3" key="1">
    <citation type="submission" date="2017-10" db="EMBL/GenBank/DDBJ databases">
        <title>Sequencing the genomes of 1000 actinobacteria strains.</title>
        <authorList>
            <person name="Klenk H.-P."/>
        </authorList>
    </citation>
    <scope>NUCLEOTIDE SEQUENCE [LARGE SCALE GENOMIC DNA]</scope>
    <source>
        <strain evidence="2 3">DSM 21574</strain>
    </source>
</reference>
<dbReference type="AlphaFoldDB" id="A0A2A9EH47"/>
<evidence type="ECO:0000313" key="2">
    <source>
        <dbReference type="EMBL" id="PFG37585.1"/>
    </source>
</evidence>
<accession>A0A2A9EH47</accession>
<keyword evidence="3" id="KW-1185">Reference proteome</keyword>
<dbReference type="SUPFAM" id="SSF47413">
    <property type="entry name" value="lambda repressor-like DNA-binding domains"/>
    <property type="match status" value="1"/>
</dbReference>
<comment type="caution">
    <text evidence="2">The sequence shown here is derived from an EMBL/GenBank/DDBJ whole genome shotgun (WGS) entry which is preliminary data.</text>
</comment>
<dbReference type="Pfam" id="PF13560">
    <property type="entry name" value="HTH_31"/>
    <property type="match status" value="1"/>
</dbReference>
<dbReference type="InterPro" id="IPR010982">
    <property type="entry name" value="Lambda_DNA-bd_dom_sf"/>
</dbReference>
<name>A0A2A9EH47_9MICO</name>
<dbReference type="CDD" id="cd00093">
    <property type="entry name" value="HTH_XRE"/>
    <property type="match status" value="1"/>
</dbReference>
<dbReference type="GO" id="GO:0003677">
    <property type="term" value="F:DNA binding"/>
    <property type="evidence" value="ECO:0007669"/>
    <property type="project" value="InterPro"/>
</dbReference>
<dbReference type="InterPro" id="IPR001387">
    <property type="entry name" value="Cro/C1-type_HTH"/>
</dbReference>
<evidence type="ECO:0000313" key="3">
    <source>
        <dbReference type="Proteomes" id="UP000221394"/>
    </source>
</evidence>
<feature type="domain" description="HTH cro/C1-type" evidence="1">
    <location>
        <begin position="47"/>
        <end position="99"/>
    </location>
</feature>
<dbReference type="EMBL" id="PDJH01000001">
    <property type="protein sequence ID" value="PFG37585.1"/>
    <property type="molecule type" value="Genomic_DNA"/>
</dbReference>
<dbReference type="Proteomes" id="UP000221394">
    <property type="component" value="Unassembled WGS sequence"/>
</dbReference>
<dbReference type="Gene3D" id="1.10.260.40">
    <property type="entry name" value="lambda repressor-like DNA-binding domains"/>
    <property type="match status" value="1"/>
</dbReference>
<dbReference type="SMART" id="SM00530">
    <property type="entry name" value="HTH_XRE"/>
    <property type="match status" value="1"/>
</dbReference>